<name>A0A4U0X2Z0_9PEZI</name>
<dbReference type="InterPro" id="IPR036974">
    <property type="entry name" value="PUA_sf"/>
</dbReference>
<dbReference type="Gene3D" id="2.30.130.10">
    <property type="entry name" value="PUA domain"/>
    <property type="match status" value="1"/>
</dbReference>
<evidence type="ECO:0000313" key="12">
    <source>
        <dbReference type="Proteomes" id="UP000309340"/>
    </source>
</evidence>
<keyword evidence="12" id="KW-1185">Reference proteome</keyword>
<evidence type="ECO:0000256" key="1">
    <source>
        <dbReference type="ARBA" id="ARBA00004496"/>
    </source>
</evidence>
<organism evidence="11 12">
    <name type="scientific">Friedmanniomyces simplex</name>
    <dbReference type="NCBI Taxonomy" id="329884"/>
    <lineage>
        <taxon>Eukaryota</taxon>
        <taxon>Fungi</taxon>
        <taxon>Dikarya</taxon>
        <taxon>Ascomycota</taxon>
        <taxon>Pezizomycotina</taxon>
        <taxon>Dothideomycetes</taxon>
        <taxon>Dothideomycetidae</taxon>
        <taxon>Mycosphaerellales</taxon>
        <taxon>Teratosphaeriaceae</taxon>
        <taxon>Friedmanniomyces</taxon>
    </lineage>
</organism>
<keyword evidence="5" id="KW-0808">Transferase</keyword>
<dbReference type="FunFam" id="3.40.1160.10:FF:000020">
    <property type="entry name" value="Glutamate 5-kinase"/>
    <property type="match status" value="1"/>
</dbReference>
<keyword evidence="8" id="KW-0067">ATP-binding</keyword>
<dbReference type="GO" id="GO:0005829">
    <property type="term" value="C:cytosol"/>
    <property type="evidence" value="ECO:0007669"/>
    <property type="project" value="TreeGrafter"/>
</dbReference>
<feature type="domain" description="PUA" evidence="10">
    <location>
        <begin position="327"/>
        <end position="418"/>
    </location>
</feature>
<dbReference type="STRING" id="329884.A0A4U0X2Z0"/>
<keyword evidence="3" id="KW-0028">Amino-acid biosynthesis</keyword>
<dbReference type="PANTHER" id="PTHR43654">
    <property type="entry name" value="GLUTAMATE 5-KINASE"/>
    <property type="match status" value="1"/>
</dbReference>
<dbReference type="PROSITE" id="PS00902">
    <property type="entry name" value="GLUTAMATE_5_KINASE"/>
    <property type="match status" value="1"/>
</dbReference>
<dbReference type="HAMAP" id="MF_00456">
    <property type="entry name" value="ProB"/>
    <property type="match status" value="1"/>
</dbReference>
<dbReference type="Pfam" id="PF01472">
    <property type="entry name" value="PUA"/>
    <property type="match status" value="1"/>
</dbReference>
<keyword evidence="7" id="KW-0418">Kinase</keyword>
<evidence type="ECO:0000256" key="2">
    <source>
        <dbReference type="ARBA" id="ARBA00022490"/>
    </source>
</evidence>
<dbReference type="SUPFAM" id="SSF53633">
    <property type="entry name" value="Carbamate kinase-like"/>
    <property type="match status" value="1"/>
</dbReference>
<proteinExistence type="inferred from homology"/>
<dbReference type="SUPFAM" id="SSF88697">
    <property type="entry name" value="PUA domain-like"/>
    <property type="match status" value="1"/>
</dbReference>
<dbReference type="PIRSF" id="PIRSF000729">
    <property type="entry name" value="GK"/>
    <property type="match status" value="1"/>
</dbReference>
<evidence type="ECO:0000256" key="5">
    <source>
        <dbReference type="ARBA" id="ARBA00022679"/>
    </source>
</evidence>
<protein>
    <recommendedName>
        <fullName evidence="10">PUA domain-containing protein</fullName>
    </recommendedName>
</protein>
<dbReference type="InterPro" id="IPR001057">
    <property type="entry name" value="Glu/AcGlu_kinase"/>
</dbReference>
<dbReference type="PANTHER" id="PTHR43654:SF3">
    <property type="entry name" value="GLUTAMATE 5-KINASE"/>
    <property type="match status" value="1"/>
</dbReference>
<dbReference type="Gene3D" id="3.40.1160.10">
    <property type="entry name" value="Acetylglutamate kinase-like"/>
    <property type="match status" value="2"/>
</dbReference>
<dbReference type="InterPro" id="IPR001048">
    <property type="entry name" value="Asp/Glu/Uridylate_kinase"/>
</dbReference>
<dbReference type="InterPro" id="IPR005715">
    <property type="entry name" value="Glu_5kinase/COase_Synthase"/>
</dbReference>
<dbReference type="AlphaFoldDB" id="A0A4U0X2Z0"/>
<dbReference type="GO" id="GO:1901607">
    <property type="term" value="P:alpha-amino acid biosynthetic process"/>
    <property type="evidence" value="ECO:0007669"/>
    <property type="project" value="UniProtKB-ARBA"/>
</dbReference>
<keyword evidence="6" id="KW-0547">Nucleotide-binding</keyword>
<evidence type="ECO:0000256" key="9">
    <source>
        <dbReference type="ARBA" id="ARBA00061601"/>
    </source>
</evidence>
<dbReference type="EMBL" id="NAJQ01000387">
    <property type="protein sequence ID" value="TKA70682.1"/>
    <property type="molecule type" value="Genomic_DNA"/>
</dbReference>
<dbReference type="GO" id="GO:0004349">
    <property type="term" value="F:glutamate 5-kinase activity"/>
    <property type="evidence" value="ECO:0007669"/>
    <property type="project" value="InterPro"/>
</dbReference>
<dbReference type="InterPro" id="IPR036393">
    <property type="entry name" value="AceGlu_kinase-like_sf"/>
</dbReference>
<dbReference type="OrthoDB" id="409889at2759"/>
<evidence type="ECO:0000256" key="4">
    <source>
        <dbReference type="ARBA" id="ARBA00022650"/>
    </source>
</evidence>
<dbReference type="Proteomes" id="UP000309340">
    <property type="component" value="Unassembled WGS sequence"/>
</dbReference>
<dbReference type="CDD" id="cd04242">
    <property type="entry name" value="AAK_G5K_ProB"/>
    <property type="match status" value="1"/>
</dbReference>
<evidence type="ECO:0000259" key="10">
    <source>
        <dbReference type="SMART" id="SM00359"/>
    </source>
</evidence>
<dbReference type="InterPro" id="IPR011529">
    <property type="entry name" value="Glu_5kinase"/>
</dbReference>
<dbReference type="InterPro" id="IPR019797">
    <property type="entry name" value="Glutamate_5-kinase_CS"/>
</dbReference>
<dbReference type="PROSITE" id="PS50890">
    <property type="entry name" value="PUA"/>
    <property type="match status" value="1"/>
</dbReference>
<reference evidence="11 12" key="1">
    <citation type="submission" date="2017-03" db="EMBL/GenBank/DDBJ databases">
        <title>Genomes of endolithic fungi from Antarctica.</title>
        <authorList>
            <person name="Coleine C."/>
            <person name="Masonjones S."/>
            <person name="Stajich J.E."/>
        </authorList>
    </citation>
    <scope>NUCLEOTIDE SEQUENCE [LARGE SCALE GENOMIC DNA]</scope>
    <source>
        <strain evidence="11 12">CCFEE 5184</strain>
    </source>
</reference>
<evidence type="ECO:0000313" key="11">
    <source>
        <dbReference type="EMBL" id="TKA70682.1"/>
    </source>
</evidence>
<dbReference type="NCBIfam" id="TIGR01027">
    <property type="entry name" value="proB"/>
    <property type="match status" value="1"/>
</dbReference>
<evidence type="ECO:0000256" key="3">
    <source>
        <dbReference type="ARBA" id="ARBA00022605"/>
    </source>
</evidence>
<sequence>MKKRLTIVIKLGTSSIVNESTHSPLLSTLTLIVETCVALHHAGHHIILCSSGAIGLALHHMDLPRRPKHLPQVQALSAIGQCKLMAMWDQLFAHLRQPVAQILLTRNDIADRTQYLNAQNTLHELLGMGVIPIVNENDTLSVQEIKFGDNDTLSAITAGMVQADYLFLMTDVDCLYDKNPRQFPDAKAVEVVEDIAELDADVSSAGSSLGTGGMGTKIVAARLATAAGVTTVITRSSKPGNIAAIVQYAESQKSAARSLEASGELPVRTTPNETAQSLQKTAVVNNGASTPHLEEPSLPPLHTRFLPDPHPIRDRYFWLLHGLAPHGTLYIDAGAHTALAAKAGLLPVGIIDVAGTFGQQECVRVSVLPSRDTSKLDEAEEVGRALVNYSSAEIKRIRGVRSSQIAEVLGYADSEYVAWRESVALFKREMSRPVTPLTEGKRMSMGRLSGYVDG</sequence>
<keyword evidence="2" id="KW-0963">Cytoplasm</keyword>
<gene>
    <name evidence="11" type="ORF">B0A55_07002</name>
</gene>
<evidence type="ECO:0000256" key="8">
    <source>
        <dbReference type="ARBA" id="ARBA00022840"/>
    </source>
</evidence>
<evidence type="ECO:0000256" key="6">
    <source>
        <dbReference type="ARBA" id="ARBA00022741"/>
    </source>
</evidence>
<accession>A0A4U0X2Z0</accession>
<dbReference type="Pfam" id="PF00696">
    <property type="entry name" value="AA_kinase"/>
    <property type="match status" value="1"/>
</dbReference>
<dbReference type="InterPro" id="IPR015947">
    <property type="entry name" value="PUA-like_sf"/>
</dbReference>
<dbReference type="InterPro" id="IPR002478">
    <property type="entry name" value="PUA"/>
</dbReference>
<dbReference type="InterPro" id="IPR041739">
    <property type="entry name" value="G5K_ProB"/>
</dbReference>
<comment type="caution">
    <text evidence="11">The sequence shown here is derived from an EMBL/GenBank/DDBJ whole genome shotgun (WGS) entry which is preliminary data.</text>
</comment>
<keyword evidence="4" id="KW-0641">Proline biosynthesis</keyword>
<dbReference type="CDD" id="cd21157">
    <property type="entry name" value="PUA_G5K"/>
    <property type="match status" value="1"/>
</dbReference>
<comment type="subcellular location">
    <subcellularLocation>
        <location evidence="1">Cytoplasm</location>
    </subcellularLocation>
</comment>
<dbReference type="FunFam" id="2.30.130.10:FF:000008">
    <property type="entry name" value="Glutamate 5-kinase"/>
    <property type="match status" value="1"/>
</dbReference>
<dbReference type="PRINTS" id="PR00474">
    <property type="entry name" value="GLU5KINASE"/>
</dbReference>
<dbReference type="SMART" id="SM00359">
    <property type="entry name" value="PUA"/>
    <property type="match status" value="1"/>
</dbReference>
<evidence type="ECO:0000256" key="7">
    <source>
        <dbReference type="ARBA" id="ARBA00022777"/>
    </source>
</evidence>
<dbReference type="GO" id="GO:0003723">
    <property type="term" value="F:RNA binding"/>
    <property type="evidence" value="ECO:0007669"/>
    <property type="project" value="InterPro"/>
</dbReference>
<comment type="similarity">
    <text evidence="9">Belongs to the glutamate 5-kinase family.</text>
</comment>
<dbReference type="GO" id="GO:0005524">
    <property type="term" value="F:ATP binding"/>
    <property type="evidence" value="ECO:0007669"/>
    <property type="project" value="UniProtKB-KW"/>
</dbReference>